<reference evidence="1 2" key="1">
    <citation type="journal article" date="2015" name="Genome Announc.">
        <title>Genome Assemblies of Three Soil-Associated Devosia species: D. insulae, D. limi, and D. soli.</title>
        <authorList>
            <person name="Hassan Y.I."/>
            <person name="Lepp D."/>
            <person name="Zhou T."/>
        </authorList>
    </citation>
    <scope>NUCLEOTIDE SEQUENCE [LARGE SCALE GENOMIC DNA]</scope>
    <source>
        <strain evidence="1 2">DS-56</strain>
    </source>
</reference>
<dbReference type="InterPro" id="IPR029062">
    <property type="entry name" value="Class_I_gatase-like"/>
</dbReference>
<sequence length="434" mass="48749">MSKRIAFLTWGNGSQIRSFHDFNHLLDDMLYLRELDRHDLSQYAAVVVPDAMDSEAVRAHAAALNAYVRQGGLLVVFGGEDTAEWIDVVALEWRPIHARDWLWWTKPGTKLEIHQPEPRHPICDSISLRDMGWHWSGVFGLHPAAKSALNLDDDSASLFLDFDQLPGGGRLIVTTLDPHVHNGERFMPATKRFLEGFYPWLNRELGIVREKRGFTVTYLQCLHHETEWEPETLAPSLAPVGGVTRFLPLYELSAAALAGSDILYIPNNQDQFFLRERQEVLLGFLARGGHLIINSEPAIAWLPFLGTFEAVPPRPFSNIKVRVKDDPFGFFANMDEGFDGWCGIFGQYARGWTPAPAGAVWLTEVGPADDPKPADWLWQYPTDDGKGGWVFMHNGDNMVRYPDHGPAEAALVRDICLGLMRQVSGVVQTVERAA</sequence>
<keyword evidence="2" id="KW-1185">Reference proteome</keyword>
<proteinExistence type="predicted"/>
<dbReference type="CDD" id="cd03143">
    <property type="entry name" value="A4_beta-galactosidase_middle_domain"/>
    <property type="match status" value="1"/>
</dbReference>
<name>A0A1E5XRG9_9HYPH</name>
<accession>A0A1E5XRG9</accession>
<dbReference type="Proteomes" id="UP000095463">
    <property type="component" value="Unassembled WGS sequence"/>
</dbReference>
<dbReference type="Gene3D" id="3.40.50.880">
    <property type="match status" value="1"/>
</dbReference>
<dbReference type="AlphaFoldDB" id="A0A1E5XRG9"/>
<protein>
    <submittedName>
        <fullName evidence="1">Uncharacterized protein</fullName>
    </submittedName>
</protein>
<gene>
    <name evidence="1" type="ORF">VW23_017690</name>
</gene>
<evidence type="ECO:0000313" key="1">
    <source>
        <dbReference type="EMBL" id="OEO31196.1"/>
    </source>
</evidence>
<dbReference type="SUPFAM" id="SSF52317">
    <property type="entry name" value="Class I glutamine amidotransferase-like"/>
    <property type="match status" value="1"/>
</dbReference>
<comment type="caution">
    <text evidence="1">The sequence shown here is derived from an EMBL/GenBank/DDBJ whole genome shotgun (WGS) entry which is preliminary data.</text>
</comment>
<organism evidence="1 2">
    <name type="scientific">Devosia insulae DS-56</name>
    <dbReference type="NCBI Taxonomy" id="1116389"/>
    <lineage>
        <taxon>Bacteria</taxon>
        <taxon>Pseudomonadati</taxon>
        <taxon>Pseudomonadota</taxon>
        <taxon>Alphaproteobacteria</taxon>
        <taxon>Hyphomicrobiales</taxon>
        <taxon>Devosiaceae</taxon>
        <taxon>Devosia</taxon>
    </lineage>
</organism>
<dbReference type="EMBL" id="LAJE02000167">
    <property type="protein sequence ID" value="OEO31196.1"/>
    <property type="molecule type" value="Genomic_DNA"/>
</dbReference>
<dbReference type="OrthoDB" id="7343943at2"/>
<evidence type="ECO:0000313" key="2">
    <source>
        <dbReference type="Proteomes" id="UP000095463"/>
    </source>
</evidence>
<dbReference type="RefSeq" id="WP_069909646.1">
    <property type="nucleotide sequence ID" value="NZ_LAJE02000167.1"/>
</dbReference>